<keyword evidence="6" id="KW-1185">Reference proteome</keyword>
<dbReference type="SMART" id="SM00866">
    <property type="entry name" value="UTRA"/>
    <property type="match status" value="1"/>
</dbReference>
<dbReference type="InterPro" id="IPR011663">
    <property type="entry name" value="UTRA"/>
</dbReference>
<accession>A0ABN2STQ9</accession>
<evidence type="ECO:0000313" key="6">
    <source>
        <dbReference type="Proteomes" id="UP001501116"/>
    </source>
</evidence>
<dbReference type="PRINTS" id="PR00035">
    <property type="entry name" value="HTHGNTR"/>
</dbReference>
<sequence length="238" mass="26154">MMDLPRYEQIKQEFEEKIRTGSLAPGARLPTETELRGQYGVSRATAQRVLNDLANAGLVIRRRRHGTFVADVTPTLNLLNFAVPEAAQKGVPGRHEVISAKIVRAADAVLSLPGASADTAVVELVRLKLDAHERPRSLERHVILFSVAPDLLEENLEDFVSMRYLRGKGAPIEVIRVYLDPVSLDEHDAALLESPAGAPSLSRRRESRSGDGNAIEVVETVIRPGSARFFVEFPFSAV</sequence>
<dbReference type="Gene3D" id="1.10.10.10">
    <property type="entry name" value="Winged helix-like DNA-binding domain superfamily/Winged helix DNA-binding domain"/>
    <property type="match status" value="1"/>
</dbReference>
<dbReference type="InterPro" id="IPR028978">
    <property type="entry name" value="Chorismate_lyase_/UTRA_dom_sf"/>
</dbReference>
<feature type="domain" description="HTH gntR-type" evidence="4">
    <location>
        <begin position="4"/>
        <end position="72"/>
    </location>
</feature>
<reference evidence="5 6" key="1">
    <citation type="journal article" date="2019" name="Int. J. Syst. Evol. Microbiol.">
        <title>The Global Catalogue of Microorganisms (GCM) 10K type strain sequencing project: providing services to taxonomists for standard genome sequencing and annotation.</title>
        <authorList>
            <consortium name="The Broad Institute Genomics Platform"/>
            <consortium name="The Broad Institute Genome Sequencing Center for Infectious Disease"/>
            <person name="Wu L."/>
            <person name="Ma J."/>
        </authorList>
    </citation>
    <scope>NUCLEOTIDE SEQUENCE [LARGE SCALE GENOMIC DNA]</scope>
    <source>
        <strain evidence="5 6">JCM 14545</strain>
    </source>
</reference>
<dbReference type="SUPFAM" id="SSF64288">
    <property type="entry name" value="Chorismate lyase-like"/>
    <property type="match status" value="1"/>
</dbReference>
<dbReference type="SUPFAM" id="SSF46785">
    <property type="entry name" value="Winged helix' DNA-binding domain"/>
    <property type="match status" value="1"/>
</dbReference>
<keyword evidence="1" id="KW-0805">Transcription regulation</keyword>
<dbReference type="EMBL" id="BAAANN010000065">
    <property type="protein sequence ID" value="GAA1992464.1"/>
    <property type="molecule type" value="Genomic_DNA"/>
</dbReference>
<dbReference type="InterPro" id="IPR036388">
    <property type="entry name" value="WH-like_DNA-bd_sf"/>
</dbReference>
<keyword evidence="3" id="KW-0804">Transcription</keyword>
<protein>
    <recommendedName>
        <fullName evidence="4">HTH gntR-type domain-containing protein</fullName>
    </recommendedName>
</protein>
<dbReference type="Proteomes" id="UP001501116">
    <property type="component" value="Unassembled WGS sequence"/>
</dbReference>
<dbReference type="PANTHER" id="PTHR44846">
    <property type="entry name" value="MANNOSYL-D-GLYCERATE TRANSPORT/METABOLISM SYSTEM REPRESSOR MNGR-RELATED"/>
    <property type="match status" value="1"/>
</dbReference>
<comment type="caution">
    <text evidence="5">The sequence shown here is derived from an EMBL/GenBank/DDBJ whole genome shotgun (WGS) entry which is preliminary data.</text>
</comment>
<evidence type="ECO:0000256" key="2">
    <source>
        <dbReference type="ARBA" id="ARBA00023125"/>
    </source>
</evidence>
<dbReference type="Pfam" id="PF00392">
    <property type="entry name" value="GntR"/>
    <property type="match status" value="1"/>
</dbReference>
<dbReference type="PROSITE" id="PS50949">
    <property type="entry name" value="HTH_GNTR"/>
    <property type="match status" value="1"/>
</dbReference>
<dbReference type="CDD" id="cd07377">
    <property type="entry name" value="WHTH_GntR"/>
    <property type="match status" value="1"/>
</dbReference>
<evidence type="ECO:0000313" key="5">
    <source>
        <dbReference type="EMBL" id="GAA1992464.1"/>
    </source>
</evidence>
<dbReference type="PANTHER" id="PTHR44846:SF16">
    <property type="entry name" value="TRANSCRIPTIONAL REGULATOR PHNF-RELATED"/>
    <property type="match status" value="1"/>
</dbReference>
<dbReference type="Gene3D" id="3.40.1410.10">
    <property type="entry name" value="Chorismate lyase-like"/>
    <property type="match status" value="1"/>
</dbReference>
<proteinExistence type="predicted"/>
<gene>
    <name evidence="5" type="ORF">GCM10009754_84280</name>
</gene>
<organism evidence="5 6">
    <name type="scientific">Amycolatopsis minnesotensis</name>
    <dbReference type="NCBI Taxonomy" id="337894"/>
    <lineage>
        <taxon>Bacteria</taxon>
        <taxon>Bacillati</taxon>
        <taxon>Actinomycetota</taxon>
        <taxon>Actinomycetes</taxon>
        <taxon>Pseudonocardiales</taxon>
        <taxon>Pseudonocardiaceae</taxon>
        <taxon>Amycolatopsis</taxon>
    </lineage>
</organism>
<name>A0ABN2STQ9_9PSEU</name>
<evidence type="ECO:0000256" key="1">
    <source>
        <dbReference type="ARBA" id="ARBA00023015"/>
    </source>
</evidence>
<dbReference type="InterPro" id="IPR050679">
    <property type="entry name" value="Bact_HTH_transcr_reg"/>
</dbReference>
<dbReference type="SMART" id="SM00345">
    <property type="entry name" value="HTH_GNTR"/>
    <property type="match status" value="1"/>
</dbReference>
<evidence type="ECO:0000259" key="4">
    <source>
        <dbReference type="PROSITE" id="PS50949"/>
    </source>
</evidence>
<dbReference type="InterPro" id="IPR036390">
    <property type="entry name" value="WH_DNA-bd_sf"/>
</dbReference>
<keyword evidence="2" id="KW-0238">DNA-binding</keyword>
<dbReference type="InterPro" id="IPR000524">
    <property type="entry name" value="Tscrpt_reg_HTH_GntR"/>
</dbReference>
<evidence type="ECO:0000256" key="3">
    <source>
        <dbReference type="ARBA" id="ARBA00023163"/>
    </source>
</evidence>
<dbReference type="Pfam" id="PF07702">
    <property type="entry name" value="UTRA"/>
    <property type="match status" value="1"/>
</dbReference>